<keyword evidence="5" id="KW-1185">Reference proteome</keyword>
<keyword evidence="1" id="KW-0732">Signal</keyword>
<dbReference type="EMBL" id="JAUEIE010000010">
    <property type="protein sequence ID" value="MDN0023253.1"/>
    <property type="molecule type" value="Genomic_DNA"/>
</dbReference>
<evidence type="ECO:0000313" key="6">
    <source>
        <dbReference type="Proteomes" id="UP001168478"/>
    </source>
</evidence>
<sequence length="373" mass="39771">MKMKTLALTILISTLGMTSCSGANKTTTDNHLTTVTEPTANDDVEKTLKFSNFDGIKSDVDIEIHYAQDAKYSVKVSAPQDLLANTDISMNGSTITLKAKDGNRQSHPNIIMDNGQIYYLNGDANSKIKMYVTAPQIRMLNNDGGGMEFYAVHMDNDELAINTTGLFKMNVQSIKCTGENGMSVSNTGSFTAEVPTVDAKQLSLDNTGALLFNGKSINGSLYIDNSGQTTFSGDVKGADFTLDNSGMCKLSSTFVLTNEYSFDNSGLASGDGDITAKTINISSSGQEQRNGAFKADRMSIDISGNSKYQISFTGGDVFLDCSGVGNFNLALDCRSIDVDSGGFIDVTLSGTADKTSFEGSGSSHLNTSKLNKF</sequence>
<evidence type="ECO:0000313" key="5">
    <source>
        <dbReference type="Proteomes" id="UP001167831"/>
    </source>
</evidence>
<dbReference type="EMBL" id="JAUEIF010000010">
    <property type="protein sequence ID" value="MDN0025894.1"/>
    <property type="molecule type" value="Genomic_DNA"/>
</dbReference>
<organism evidence="4 6">
    <name type="scientific">Leyella lascolaii</name>
    <dbReference type="NCBI Taxonomy" id="1776379"/>
    <lineage>
        <taxon>Bacteria</taxon>
        <taxon>Pseudomonadati</taxon>
        <taxon>Bacteroidota</taxon>
        <taxon>Bacteroidia</taxon>
        <taxon>Bacteroidales</taxon>
        <taxon>Prevotellaceae</taxon>
        <taxon>Leyella</taxon>
    </lineage>
</organism>
<dbReference type="AlphaFoldDB" id="A0AAW7JJ63"/>
<evidence type="ECO:0000313" key="4">
    <source>
        <dbReference type="EMBL" id="MDN0025894.1"/>
    </source>
</evidence>
<dbReference type="Pfam" id="PF10988">
    <property type="entry name" value="DUF2807"/>
    <property type="match status" value="1"/>
</dbReference>
<reference evidence="4" key="2">
    <citation type="submission" date="2023-08" db="EMBL/GenBank/DDBJ databases">
        <title>Identification and characterization of horizontal gene transfer across gut microbiota members of farm animals based on homology search.</title>
        <authorList>
            <person name="Schwarzerova J."/>
            <person name="Nykrynova M."/>
            <person name="Jureckova K."/>
            <person name="Cejkova D."/>
            <person name="Rychlik I."/>
        </authorList>
    </citation>
    <scope>NUCLEOTIDE SEQUENCE</scope>
    <source>
        <strain evidence="4">ET15</strain>
        <strain evidence="3">ET37</strain>
    </source>
</reference>
<dbReference type="PROSITE" id="PS51257">
    <property type="entry name" value="PROKAR_LIPOPROTEIN"/>
    <property type="match status" value="1"/>
</dbReference>
<feature type="signal peptide" evidence="1">
    <location>
        <begin position="1"/>
        <end position="23"/>
    </location>
</feature>
<name>A0AAW7JJ63_9BACT</name>
<reference evidence="4" key="1">
    <citation type="submission" date="2023-06" db="EMBL/GenBank/DDBJ databases">
        <authorList>
            <person name="Zeman M."/>
            <person name="Kubasova T."/>
            <person name="Jahodarova E."/>
            <person name="Nykrynova M."/>
            <person name="Rychlik I."/>
        </authorList>
    </citation>
    <scope>NUCLEOTIDE SEQUENCE</scope>
    <source>
        <strain evidence="4">ET15</strain>
        <strain evidence="3">ET37</strain>
    </source>
</reference>
<comment type="caution">
    <text evidence="4">The sequence shown here is derived from an EMBL/GenBank/DDBJ whole genome shotgun (WGS) entry which is preliminary data.</text>
</comment>
<dbReference type="Proteomes" id="UP001168478">
    <property type="component" value="Unassembled WGS sequence"/>
</dbReference>
<evidence type="ECO:0000259" key="2">
    <source>
        <dbReference type="Pfam" id="PF10988"/>
    </source>
</evidence>
<evidence type="ECO:0000256" key="1">
    <source>
        <dbReference type="SAM" id="SignalP"/>
    </source>
</evidence>
<feature type="chain" id="PRO_5043812621" evidence="1">
    <location>
        <begin position="24"/>
        <end position="373"/>
    </location>
</feature>
<dbReference type="Proteomes" id="UP001167831">
    <property type="component" value="Unassembled WGS sequence"/>
</dbReference>
<dbReference type="Gene3D" id="2.160.20.120">
    <property type="match status" value="2"/>
</dbReference>
<accession>A0AAW7JJ63</accession>
<proteinExistence type="predicted"/>
<gene>
    <name evidence="3" type="ORF">QVN81_09505</name>
    <name evidence="4" type="ORF">QVN84_10250</name>
</gene>
<dbReference type="SUPFAM" id="SSF69360">
    <property type="entry name" value="Cell wall binding repeat"/>
    <property type="match status" value="1"/>
</dbReference>
<feature type="domain" description="Putative auto-transporter adhesin head GIN" evidence="2">
    <location>
        <begin position="52"/>
        <end position="188"/>
    </location>
</feature>
<evidence type="ECO:0000313" key="3">
    <source>
        <dbReference type="EMBL" id="MDN0023253.1"/>
    </source>
</evidence>
<dbReference type="RefSeq" id="WP_289825677.1">
    <property type="nucleotide sequence ID" value="NZ_JAUEIE010000010.1"/>
</dbReference>
<protein>
    <submittedName>
        <fullName evidence="4">DUF2807 domain-containing protein</fullName>
    </submittedName>
</protein>
<dbReference type="InterPro" id="IPR021255">
    <property type="entry name" value="DUF2807"/>
</dbReference>